<dbReference type="Gene3D" id="3.40.630.30">
    <property type="match status" value="1"/>
</dbReference>
<evidence type="ECO:0000256" key="2">
    <source>
        <dbReference type="ARBA" id="ARBA00023315"/>
    </source>
</evidence>
<organism evidence="4 5">
    <name type="scientific">Deinococcus irradiatisoli</name>
    <dbReference type="NCBI Taxonomy" id="2202254"/>
    <lineage>
        <taxon>Bacteria</taxon>
        <taxon>Thermotogati</taxon>
        <taxon>Deinococcota</taxon>
        <taxon>Deinococci</taxon>
        <taxon>Deinococcales</taxon>
        <taxon>Deinococcaceae</taxon>
        <taxon>Deinococcus</taxon>
    </lineage>
</organism>
<dbReference type="InterPro" id="IPR000182">
    <property type="entry name" value="GNAT_dom"/>
</dbReference>
<evidence type="ECO:0000259" key="3">
    <source>
        <dbReference type="PROSITE" id="PS51186"/>
    </source>
</evidence>
<dbReference type="OrthoDB" id="9797826at2"/>
<dbReference type="InterPro" id="IPR050832">
    <property type="entry name" value="Bact_Acetyltransf"/>
</dbReference>
<sequence>MTNAALVLRPATRDDLGFLQELLPRFVSFGLPPGQDEGAVLAGAAQHLMAALAAPQSDSALLIAWIEAEDEAPRRAGFLRLDTERPLFGAPFAYLADLALAEWAEGRGLGKLLLAQAERWAEEQGLKQVQLHVFATNARARRLYAQAGYSEVTLGLSKLLGRRRGG</sequence>
<dbReference type="PANTHER" id="PTHR43877:SF2">
    <property type="entry name" value="AMINOALKYLPHOSPHONATE N-ACETYLTRANSFERASE-RELATED"/>
    <property type="match status" value="1"/>
</dbReference>
<dbReference type="CDD" id="cd04301">
    <property type="entry name" value="NAT_SF"/>
    <property type="match status" value="1"/>
</dbReference>
<dbReference type="AlphaFoldDB" id="A0A2Z3JFL6"/>
<dbReference type="SUPFAM" id="SSF55729">
    <property type="entry name" value="Acyl-CoA N-acyltransferases (Nat)"/>
    <property type="match status" value="1"/>
</dbReference>
<reference evidence="4 5" key="1">
    <citation type="submission" date="2018-05" db="EMBL/GenBank/DDBJ databases">
        <title>Complete Genome Sequence of Deinococcus sp. strain 17bor-2.</title>
        <authorList>
            <person name="Srinivasan S."/>
        </authorList>
    </citation>
    <scope>NUCLEOTIDE SEQUENCE [LARGE SCALE GENOMIC DNA]</scope>
    <source>
        <strain evidence="4 5">17bor-2</strain>
    </source>
</reference>
<dbReference type="Pfam" id="PF00583">
    <property type="entry name" value="Acetyltransf_1"/>
    <property type="match status" value="1"/>
</dbReference>
<keyword evidence="2" id="KW-0012">Acyltransferase</keyword>
<dbReference type="PANTHER" id="PTHR43877">
    <property type="entry name" value="AMINOALKYLPHOSPHONATE N-ACETYLTRANSFERASE-RELATED-RELATED"/>
    <property type="match status" value="1"/>
</dbReference>
<keyword evidence="1 4" id="KW-0808">Transferase</keyword>
<evidence type="ECO:0000256" key="1">
    <source>
        <dbReference type="ARBA" id="ARBA00022679"/>
    </source>
</evidence>
<dbReference type="RefSeq" id="WP_109824960.1">
    <property type="nucleotide sequence ID" value="NZ_CP029494.1"/>
</dbReference>
<gene>
    <name evidence="4" type="ORF">DKM44_01930</name>
</gene>
<dbReference type="GO" id="GO:0016747">
    <property type="term" value="F:acyltransferase activity, transferring groups other than amino-acyl groups"/>
    <property type="evidence" value="ECO:0007669"/>
    <property type="project" value="InterPro"/>
</dbReference>
<protein>
    <submittedName>
        <fullName evidence="4">GNAT family N-acetyltransferase</fullName>
    </submittedName>
</protein>
<dbReference type="InterPro" id="IPR016181">
    <property type="entry name" value="Acyl_CoA_acyltransferase"/>
</dbReference>
<dbReference type="EMBL" id="CP029494">
    <property type="protein sequence ID" value="AWN22150.1"/>
    <property type="molecule type" value="Genomic_DNA"/>
</dbReference>
<evidence type="ECO:0000313" key="4">
    <source>
        <dbReference type="EMBL" id="AWN22150.1"/>
    </source>
</evidence>
<dbReference type="PROSITE" id="PS51186">
    <property type="entry name" value="GNAT"/>
    <property type="match status" value="1"/>
</dbReference>
<dbReference type="Proteomes" id="UP000245368">
    <property type="component" value="Chromosome"/>
</dbReference>
<proteinExistence type="predicted"/>
<name>A0A2Z3JFL6_9DEIO</name>
<dbReference type="KEGG" id="dez:DKM44_01930"/>
<feature type="domain" description="N-acetyltransferase" evidence="3">
    <location>
        <begin position="6"/>
        <end position="166"/>
    </location>
</feature>
<evidence type="ECO:0000313" key="5">
    <source>
        <dbReference type="Proteomes" id="UP000245368"/>
    </source>
</evidence>
<keyword evidence="5" id="KW-1185">Reference proteome</keyword>
<accession>A0A2Z3JFL6</accession>